<feature type="transmembrane region" description="Helical" evidence="5">
    <location>
        <begin position="228"/>
        <end position="250"/>
    </location>
</feature>
<dbReference type="InterPro" id="IPR004842">
    <property type="entry name" value="SLC12A_fam"/>
</dbReference>
<gene>
    <name evidence="8" type="ORF">EB796_021417</name>
</gene>
<dbReference type="EMBL" id="VXIV02003183">
    <property type="protein sequence ID" value="KAF6020286.1"/>
    <property type="molecule type" value="Genomic_DNA"/>
</dbReference>
<keyword evidence="3 5" id="KW-1133">Transmembrane helix</keyword>
<feature type="transmembrane region" description="Helical" evidence="5">
    <location>
        <begin position="286"/>
        <end position="303"/>
    </location>
</feature>
<reference evidence="8" key="1">
    <citation type="submission" date="2020-06" db="EMBL/GenBank/DDBJ databases">
        <title>Draft genome of Bugula neritina, a colonial animal packing powerful symbionts and potential medicines.</title>
        <authorList>
            <person name="Rayko M."/>
        </authorList>
    </citation>
    <scope>NUCLEOTIDE SEQUENCE [LARGE SCALE GENOMIC DNA]</scope>
    <source>
        <strain evidence="8">Kwan_BN1</strain>
    </source>
</reference>
<feature type="transmembrane region" description="Helical" evidence="5">
    <location>
        <begin position="256"/>
        <end position="274"/>
    </location>
</feature>
<dbReference type="PANTHER" id="PTHR11827">
    <property type="entry name" value="SOLUTE CARRIER FAMILY 12, CATION COTRANSPORTERS"/>
    <property type="match status" value="1"/>
</dbReference>
<dbReference type="GO" id="GO:0055075">
    <property type="term" value="P:potassium ion homeostasis"/>
    <property type="evidence" value="ECO:0007669"/>
    <property type="project" value="TreeGrafter"/>
</dbReference>
<organism evidence="8 9">
    <name type="scientific">Bugula neritina</name>
    <name type="common">Brown bryozoan</name>
    <name type="synonym">Sertularia neritina</name>
    <dbReference type="NCBI Taxonomy" id="10212"/>
    <lineage>
        <taxon>Eukaryota</taxon>
        <taxon>Metazoa</taxon>
        <taxon>Spiralia</taxon>
        <taxon>Lophotrochozoa</taxon>
        <taxon>Bryozoa</taxon>
        <taxon>Gymnolaemata</taxon>
        <taxon>Cheilostomatida</taxon>
        <taxon>Flustrina</taxon>
        <taxon>Buguloidea</taxon>
        <taxon>Bugulidae</taxon>
        <taxon>Bugula</taxon>
    </lineage>
</organism>
<keyword evidence="4 5" id="KW-0472">Membrane</keyword>
<dbReference type="Proteomes" id="UP000593567">
    <property type="component" value="Unassembled WGS sequence"/>
</dbReference>
<feature type="domain" description="SLC12A transporter C-terminal" evidence="7">
    <location>
        <begin position="380"/>
        <end position="465"/>
    </location>
</feature>
<dbReference type="GO" id="GO:0016020">
    <property type="term" value="C:membrane"/>
    <property type="evidence" value="ECO:0007669"/>
    <property type="project" value="UniProtKB-SubCell"/>
</dbReference>
<name>A0A7J7J3Q6_BUGNE</name>
<evidence type="ECO:0000313" key="9">
    <source>
        <dbReference type="Proteomes" id="UP000593567"/>
    </source>
</evidence>
<evidence type="ECO:0000259" key="7">
    <source>
        <dbReference type="Pfam" id="PF03522"/>
    </source>
</evidence>
<sequence length="496" mass="55548">MFAKTSSVILAVVTICIGSVLVSTWVVGEKRVAIPCLNNDRYEKINITCGDIYFNTEHDRNETFYLYARYTGFNMTTFKNNFKATYTKDYTTTTGKKLDFFVVFAVLFSGVTGIMNGANMSGELKNPSKSIPKGTLMAVCSTFVVYLLLALSVAASTTKDLLHADYNFLQEVNLWGPFVYIGIFAATLSAALGNLIGASRVLEALARDDLFWIFTRPARISSRSGNPWVAVIISWVLVQGVLLIGSMNAIAPMTTVFFLLSYASLNVACLALDLTSAPNFRPTFKYFNVWTCLIAFICCLIITFLINPIYAAIAIVVAMLLIILLYFRSVSTSWGSISQALIFHQVRKYLLMLDSRKDHVKFWRPQMLYMVSNPRQSANVIDFVNDMKKSGLYILGHVKLGKLDNSRKDPALSEQKHWLSLVDYLKVKAFVELTLSNSVREGLQQLVRISGLGGMKPNTICFGFYDEAVPTDTFHSHTRRNRFGFGAIETPRPTWP</sequence>
<protein>
    <submittedName>
        <fullName evidence="8">SLC12A9</fullName>
    </submittedName>
</protein>
<proteinExistence type="predicted"/>
<feature type="transmembrane region" description="Helical" evidence="5">
    <location>
        <begin position="134"/>
        <end position="155"/>
    </location>
</feature>
<feature type="transmembrane region" description="Helical" evidence="5">
    <location>
        <begin position="7"/>
        <end position="27"/>
    </location>
</feature>
<evidence type="ECO:0000256" key="5">
    <source>
        <dbReference type="SAM" id="Phobius"/>
    </source>
</evidence>
<comment type="caution">
    <text evidence="8">The sequence shown here is derived from an EMBL/GenBank/DDBJ whole genome shotgun (WGS) entry which is preliminary data.</text>
</comment>
<dbReference type="PANTHER" id="PTHR11827:SF72">
    <property type="entry name" value="GH08340P"/>
    <property type="match status" value="1"/>
</dbReference>
<evidence type="ECO:0000313" key="8">
    <source>
        <dbReference type="EMBL" id="KAF6020286.1"/>
    </source>
</evidence>
<dbReference type="GO" id="GO:0015379">
    <property type="term" value="F:potassium:chloride symporter activity"/>
    <property type="evidence" value="ECO:0007669"/>
    <property type="project" value="TreeGrafter"/>
</dbReference>
<feature type="domain" description="Amino acid permease/ SLC12A" evidence="6">
    <location>
        <begin position="50"/>
        <end position="367"/>
    </location>
</feature>
<evidence type="ECO:0000256" key="4">
    <source>
        <dbReference type="ARBA" id="ARBA00023136"/>
    </source>
</evidence>
<keyword evidence="2 5" id="KW-0812">Transmembrane</keyword>
<evidence type="ECO:0000256" key="3">
    <source>
        <dbReference type="ARBA" id="ARBA00022989"/>
    </source>
</evidence>
<accession>A0A7J7J3Q6</accession>
<dbReference type="Pfam" id="PF03522">
    <property type="entry name" value="SLC12"/>
    <property type="match status" value="1"/>
</dbReference>
<feature type="transmembrane region" description="Helical" evidence="5">
    <location>
        <begin position="175"/>
        <end position="197"/>
    </location>
</feature>
<evidence type="ECO:0000256" key="1">
    <source>
        <dbReference type="ARBA" id="ARBA00004141"/>
    </source>
</evidence>
<dbReference type="GO" id="GO:0055064">
    <property type="term" value="P:chloride ion homeostasis"/>
    <property type="evidence" value="ECO:0007669"/>
    <property type="project" value="TreeGrafter"/>
</dbReference>
<dbReference type="InterPro" id="IPR004841">
    <property type="entry name" value="AA-permease/SLC12A_dom"/>
</dbReference>
<dbReference type="AlphaFoldDB" id="A0A7J7J3Q6"/>
<dbReference type="GO" id="GO:0006884">
    <property type="term" value="P:cell volume homeostasis"/>
    <property type="evidence" value="ECO:0007669"/>
    <property type="project" value="TreeGrafter"/>
</dbReference>
<evidence type="ECO:0000256" key="2">
    <source>
        <dbReference type="ARBA" id="ARBA00022692"/>
    </source>
</evidence>
<comment type="subcellular location">
    <subcellularLocation>
        <location evidence="1">Membrane</location>
        <topology evidence="1">Multi-pass membrane protein</topology>
    </subcellularLocation>
</comment>
<dbReference type="Pfam" id="PF00324">
    <property type="entry name" value="AA_permease"/>
    <property type="match status" value="1"/>
</dbReference>
<evidence type="ECO:0000259" key="6">
    <source>
        <dbReference type="Pfam" id="PF00324"/>
    </source>
</evidence>
<keyword evidence="9" id="KW-1185">Reference proteome</keyword>
<dbReference type="Gene3D" id="1.20.1740.10">
    <property type="entry name" value="Amino acid/polyamine transporter I"/>
    <property type="match status" value="1"/>
</dbReference>
<feature type="transmembrane region" description="Helical" evidence="5">
    <location>
        <begin position="100"/>
        <end position="122"/>
    </location>
</feature>
<dbReference type="InterPro" id="IPR018491">
    <property type="entry name" value="SLC12_C"/>
</dbReference>
<dbReference type="OrthoDB" id="2020542at2759"/>
<feature type="transmembrane region" description="Helical" evidence="5">
    <location>
        <begin position="309"/>
        <end position="327"/>
    </location>
</feature>